<gene>
    <name evidence="2" type="ORF">ACJRO7_034532</name>
</gene>
<sequence length="112" mass="12578">MADPSELFGRPIRVAERIFDFADLGSHWVYELVVTTVWVDENLPYRVPYRFRVWYCVKSDGFLDGPLRCFDIPPGILDAALGESAVDPPDRLVDDPTPPVPVETEELANGSV</sequence>
<evidence type="ECO:0000256" key="1">
    <source>
        <dbReference type="SAM" id="MobiDB-lite"/>
    </source>
</evidence>
<protein>
    <submittedName>
        <fullName evidence="2">Uncharacterized protein</fullName>
    </submittedName>
</protein>
<dbReference type="Proteomes" id="UP001634007">
    <property type="component" value="Unassembled WGS sequence"/>
</dbReference>
<dbReference type="EMBL" id="JBJKBG010000009">
    <property type="protein sequence ID" value="KAL3722179.1"/>
    <property type="molecule type" value="Genomic_DNA"/>
</dbReference>
<comment type="caution">
    <text evidence="2">The sequence shown here is derived from an EMBL/GenBank/DDBJ whole genome shotgun (WGS) entry which is preliminary data.</text>
</comment>
<evidence type="ECO:0000313" key="3">
    <source>
        <dbReference type="Proteomes" id="UP001634007"/>
    </source>
</evidence>
<evidence type="ECO:0000313" key="2">
    <source>
        <dbReference type="EMBL" id="KAL3722179.1"/>
    </source>
</evidence>
<organism evidence="2 3">
    <name type="scientific">Eucalyptus globulus</name>
    <name type="common">Tasmanian blue gum</name>
    <dbReference type="NCBI Taxonomy" id="34317"/>
    <lineage>
        <taxon>Eukaryota</taxon>
        <taxon>Viridiplantae</taxon>
        <taxon>Streptophyta</taxon>
        <taxon>Embryophyta</taxon>
        <taxon>Tracheophyta</taxon>
        <taxon>Spermatophyta</taxon>
        <taxon>Magnoliopsida</taxon>
        <taxon>eudicotyledons</taxon>
        <taxon>Gunneridae</taxon>
        <taxon>Pentapetalae</taxon>
        <taxon>rosids</taxon>
        <taxon>malvids</taxon>
        <taxon>Myrtales</taxon>
        <taxon>Myrtaceae</taxon>
        <taxon>Myrtoideae</taxon>
        <taxon>Eucalypteae</taxon>
        <taxon>Eucalyptus</taxon>
    </lineage>
</organism>
<accession>A0ABD3J6H0</accession>
<keyword evidence="3" id="KW-1185">Reference proteome</keyword>
<proteinExistence type="predicted"/>
<reference evidence="2 3" key="1">
    <citation type="submission" date="2024-11" db="EMBL/GenBank/DDBJ databases">
        <title>Chromosome-level genome assembly of Eucalyptus globulus Labill. provides insights into its genome evolution.</title>
        <authorList>
            <person name="Li X."/>
        </authorList>
    </citation>
    <scope>NUCLEOTIDE SEQUENCE [LARGE SCALE GENOMIC DNA]</scope>
    <source>
        <strain evidence="2">CL2024</strain>
        <tissue evidence="2">Fresh tender leaves</tissue>
    </source>
</reference>
<name>A0ABD3J6H0_EUCGL</name>
<feature type="region of interest" description="Disordered" evidence="1">
    <location>
        <begin position="87"/>
        <end position="112"/>
    </location>
</feature>
<dbReference type="AlphaFoldDB" id="A0ABD3J6H0"/>